<dbReference type="PANTHER" id="PTHR42791:SF14">
    <property type="entry name" value="N-ACETYLTRANSFERASE DOMAIN-CONTAINING PROTEIN"/>
    <property type="match status" value="1"/>
</dbReference>
<gene>
    <name evidence="3" type="ORF">AC579_6864</name>
</gene>
<reference evidence="3 4" key="1">
    <citation type="submission" date="2015-07" db="EMBL/GenBank/DDBJ databases">
        <title>Comparative genomics of the Sigatoka disease complex on banana suggests a link between parallel evolutionary changes in Pseudocercospora fijiensis and Pseudocercospora eumusae and increased virulence on the banana host.</title>
        <authorList>
            <person name="Chang T.-C."/>
            <person name="Salvucci A."/>
            <person name="Crous P.W."/>
            <person name="Stergiopoulos I."/>
        </authorList>
    </citation>
    <scope>NUCLEOTIDE SEQUENCE [LARGE SCALE GENOMIC DNA]</scope>
    <source>
        <strain evidence="3 4">CBS 116634</strain>
    </source>
</reference>
<dbReference type="Pfam" id="PF00583">
    <property type="entry name" value="Acetyltransf_1"/>
    <property type="match status" value="1"/>
</dbReference>
<evidence type="ECO:0000313" key="4">
    <source>
        <dbReference type="Proteomes" id="UP000073492"/>
    </source>
</evidence>
<dbReference type="Proteomes" id="UP000073492">
    <property type="component" value="Unassembled WGS sequence"/>
</dbReference>
<dbReference type="STRING" id="113226.A0A139I9G5"/>
<dbReference type="OrthoDB" id="4738875at2759"/>
<organism evidence="3 4">
    <name type="scientific">Pseudocercospora musae</name>
    <dbReference type="NCBI Taxonomy" id="113226"/>
    <lineage>
        <taxon>Eukaryota</taxon>
        <taxon>Fungi</taxon>
        <taxon>Dikarya</taxon>
        <taxon>Ascomycota</taxon>
        <taxon>Pezizomycotina</taxon>
        <taxon>Dothideomycetes</taxon>
        <taxon>Dothideomycetidae</taxon>
        <taxon>Mycosphaerellales</taxon>
        <taxon>Mycosphaerellaceae</taxon>
        <taxon>Pseudocercospora</taxon>
    </lineage>
</organism>
<protein>
    <recommendedName>
        <fullName evidence="2">N-acetyltransferase domain-containing protein</fullName>
    </recommendedName>
</protein>
<dbReference type="InterPro" id="IPR000182">
    <property type="entry name" value="GNAT_dom"/>
</dbReference>
<comment type="caution">
    <text evidence="3">The sequence shown here is derived from an EMBL/GenBank/DDBJ whole genome shotgun (WGS) entry which is preliminary data.</text>
</comment>
<dbReference type="PANTHER" id="PTHR42791">
    <property type="entry name" value="GNAT FAMILY ACETYLTRANSFERASE"/>
    <property type="match status" value="1"/>
</dbReference>
<accession>A0A139I9G5</accession>
<dbReference type="EMBL" id="LFZO01000217">
    <property type="protein sequence ID" value="KXT11172.1"/>
    <property type="molecule type" value="Genomic_DNA"/>
</dbReference>
<keyword evidence="4" id="KW-1185">Reference proteome</keyword>
<feature type="region of interest" description="Disordered" evidence="1">
    <location>
        <begin position="1"/>
        <end position="28"/>
    </location>
</feature>
<dbReference type="InterPro" id="IPR052523">
    <property type="entry name" value="Trichothecene_AcTrans"/>
</dbReference>
<dbReference type="SUPFAM" id="SSF55729">
    <property type="entry name" value="Acyl-CoA N-acyltransferases (Nat)"/>
    <property type="match status" value="1"/>
</dbReference>
<dbReference type="InterPro" id="IPR016181">
    <property type="entry name" value="Acyl_CoA_acyltransferase"/>
</dbReference>
<feature type="compositionally biased region" description="Basic and acidic residues" evidence="1">
    <location>
        <begin position="1"/>
        <end position="10"/>
    </location>
</feature>
<dbReference type="AlphaFoldDB" id="A0A139I9G5"/>
<evidence type="ECO:0000256" key="1">
    <source>
        <dbReference type="SAM" id="MobiDB-lite"/>
    </source>
</evidence>
<evidence type="ECO:0000313" key="3">
    <source>
        <dbReference type="EMBL" id="KXT11172.1"/>
    </source>
</evidence>
<dbReference type="GO" id="GO:0016747">
    <property type="term" value="F:acyltransferase activity, transferring groups other than amino-acyl groups"/>
    <property type="evidence" value="ECO:0007669"/>
    <property type="project" value="InterPro"/>
</dbReference>
<proteinExistence type="predicted"/>
<dbReference type="Gene3D" id="3.40.630.30">
    <property type="match status" value="1"/>
</dbReference>
<dbReference type="PROSITE" id="PS51186">
    <property type="entry name" value="GNAT"/>
    <property type="match status" value="1"/>
</dbReference>
<feature type="domain" description="N-acetyltransferase" evidence="2">
    <location>
        <begin position="123"/>
        <end position="261"/>
    </location>
</feature>
<name>A0A139I9G5_9PEZI</name>
<sequence>MIETQRNRDRGRQKRPAVPKDWGATSKQQRKLITAVRQGPQHQGAGSKTIVGPAEDSDMARIFEITSLAFDRNEAVWDAMWPNHWTEEGKKQGVERMIKIKNTDPNTTYIKAVDSETGEIMGMAKWLIFNEQLPASRSFEGATGDFWPDEEEAKYAEAMAEIFVQERKAYIESVKGNVVSLDILTVDPVHQRKQVGDALVKWGLAKADELGYDAIVESSPFGRRLYEKNGYVWQKDVTIQVPGYEGKRAAGGFAWMIRPKKST</sequence>
<dbReference type="CDD" id="cd04301">
    <property type="entry name" value="NAT_SF"/>
    <property type="match status" value="1"/>
</dbReference>
<evidence type="ECO:0000259" key="2">
    <source>
        <dbReference type="PROSITE" id="PS51186"/>
    </source>
</evidence>